<dbReference type="RefSeq" id="XP_052904089.1">
    <property type="nucleotide sequence ID" value="XM_053049918.1"/>
</dbReference>
<protein>
    <submittedName>
        <fullName evidence="1">Uncharacterized protein</fullName>
    </submittedName>
</protein>
<dbReference type="AlphaFoldDB" id="A0A086J066"/>
<evidence type="ECO:0000313" key="1">
    <source>
        <dbReference type="EMBL" id="KFG25534.1"/>
    </source>
</evidence>
<reference evidence="1 2" key="1">
    <citation type="journal article" date="2014" name="Genome Announc.">
        <title>Genome Sequence of the Microsporidian Species Nematocida sp1 Strain ERTm6 (ATCC PRA-372).</title>
        <authorList>
            <person name="Bakowski M.A."/>
            <person name="Priest M."/>
            <person name="Young S."/>
            <person name="Cuomo C.A."/>
            <person name="Troemel E.R."/>
        </authorList>
    </citation>
    <scope>NUCLEOTIDE SEQUENCE [LARGE SCALE GENOMIC DNA]</scope>
    <source>
        <strain evidence="1 2">ERTm6</strain>
    </source>
</reference>
<evidence type="ECO:0000313" key="2">
    <source>
        <dbReference type="Proteomes" id="UP000054524"/>
    </source>
</evidence>
<dbReference type="Proteomes" id="UP000054524">
    <property type="component" value="Unassembled WGS sequence"/>
</dbReference>
<dbReference type="GeneID" id="77677285"/>
<gene>
    <name evidence="1" type="ORF">NESG_02312</name>
</gene>
<organism evidence="1 2">
    <name type="scientific">Nematocida ausubeli (strain ATCC PRA-371 / ERTm2)</name>
    <name type="common">Nematode killer fungus</name>
    <dbReference type="NCBI Taxonomy" id="1913371"/>
    <lineage>
        <taxon>Eukaryota</taxon>
        <taxon>Fungi</taxon>
        <taxon>Fungi incertae sedis</taxon>
        <taxon>Microsporidia</taxon>
        <taxon>Nematocida</taxon>
    </lineage>
</organism>
<name>A0A086J066_NEMA1</name>
<sequence>MNNAPPLFYEEVVPGATGEIFFKVFMDREKSKIHIYAVQSGDTKDYSEKLSSKIKEILPYKKAYITCQLASGEDMLPIKLALQKYTANLGQ</sequence>
<dbReference type="EMBL" id="AKIJ01000005">
    <property type="protein sequence ID" value="KFG25534.1"/>
    <property type="molecule type" value="Genomic_DNA"/>
</dbReference>
<comment type="caution">
    <text evidence="1">The sequence shown here is derived from an EMBL/GenBank/DDBJ whole genome shotgun (WGS) entry which is preliminary data.</text>
</comment>
<proteinExistence type="predicted"/>
<keyword evidence="2" id="KW-1185">Reference proteome</keyword>
<accession>A0A086J066</accession>
<dbReference type="HOGENOM" id="CLU_174196_0_0_1"/>